<evidence type="ECO:0000256" key="1">
    <source>
        <dbReference type="SAM" id="MobiDB-lite"/>
    </source>
</evidence>
<feature type="region of interest" description="Disordered" evidence="1">
    <location>
        <begin position="47"/>
        <end position="103"/>
    </location>
</feature>
<comment type="caution">
    <text evidence="2">The sequence shown here is derived from an EMBL/GenBank/DDBJ whole genome shotgun (WGS) entry which is preliminary data.</text>
</comment>
<reference evidence="2 3" key="1">
    <citation type="submission" date="2016-03" db="EMBL/GenBank/DDBJ databases">
        <title>Whole genome sequencing of Grifola frondosa 9006-11.</title>
        <authorList>
            <person name="Min B."/>
            <person name="Park H."/>
            <person name="Kim J.-G."/>
            <person name="Cho H."/>
            <person name="Oh Y.-L."/>
            <person name="Kong W.-S."/>
            <person name="Choi I.-G."/>
        </authorList>
    </citation>
    <scope>NUCLEOTIDE SEQUENCE [LARGE SCALE GENOMIC DNA]</scope>
    <source>
        <strain evidence="2 3">9006-11</strain>
    </source>
</reference>
<organism evidence="2 3">
    <name type="scientific">Grifola frondosa</name>
    <name type="common">Maitake</name>
    <name type="synonym">Polyporus frondosus</name>
    <dbReference type="NCBI Taxonomy" id="5627"/>
    <lineage>
        <taxon>Eukaryota</taxon>
        <taxon>Fungi</taxon>
        <taxon>Dikarya</taxon>
        <taxon>Basidiomycota</taxon>
        <taxon>Agaricomycotina</taxon>
        <taxon>Agaricomycetes</taxon>
        <taxon>Polyporales</taxon>
        <taxon>Grifolaceae</taxon>
        <taxon>Grifola</taxon>
    </lineage>
</organism>
<dbReference type="OrthoDB" id="10264378at2759"/>
<evidence type="ECO:0000313" key="2">
    <source>
        <dbReference type="EMBL" id="OBZ70628.1"/>
    </source>
</evidence>
<protein>
    <submittedName>
        <fullName evidence="2">Uncharacterized protein</fullName>
    </submittedName>
</protein>
<dbReference type="Proteomes" id="UP000092993">
    <property type="component" value="Unassembled WGS sequence"/>
</dbReference>
<keyword evidence="3" id="KW-1185">Reference proteome</keyword>
<gene>
    <name evidence="2" type="ORF">A0H81_09177</name>
</gene>
<sequence length="170" mass="18611">MAIDSGSSPTTRLLTLLNVSATKAGKRKRTFEDSKPTEKLNKRRAVQFAAAGEDNDASSAEQCIESQEQETSVETATERDEEDLEDGPQDKTDPYEEHFGAKSMLCTETAREAVARRAWSASRRRCGKLGNVVESLPVGSESSDGLTEPHLSEKLKTALKARQTKLPRGI</sequence>
<feature type="compositionally biased region" description="Basic and acidic residues" evidence="1">
    <location>
        <begin position="88"/>
        <end position="100"/>
    </location>
</feature>
<dbReference type="AlphaFoldDB" id="A0A1C7M1L8"/>
<dbReference type="EMBL" id="LUGG01000013">
    <property type="protein sequence ID" value="OBZ70628.1"/>
    <property type="molecule type" value="Genomic_DNA"/>
</dbReference>
<evidence type="ECO:0000313" key="3">
    <source>
        <dbReference type="Proteomes" id="UP000092993"/>
    </source>
</evidence>
<accession>A0A1C7M1L8</accession>
<proteinExistence type="predicted"/>
<name>A0A1C7M1L8_GRIFR</name>
<feature type="compositionally biased region" description="Polar residues" evidence="1">
    <location>
        <begin position="57"/>
        <end position="75"/>
    </location>
</feature>
<dbReference type="STRING" id="5627.A0A1C7M1L8"/>